<dbReference type="RefSeq" id="XP_040760397.1">
    <property type="nucleotide sequence ID" value="XM_040914656.1"/>
</dbReference>
<dbReference type="STRING" id="1314785.A0A165CEA8"/>
<dbReference type="Pfam" id="PF13561">
    <property type="entry name" value="adh_short_C2"/>
    <property type="match status" value="1"/>
</dbReference>
<dbReference type="GeneID" id="63831683"/>
<sequence>MSGLLPNKVVCITGASRGIGRACAVESANQGALGLILHYLGDKETQAEIQALKEEIETRYPNARVAVVPGDIADPATSTTIVEAGVAAFGRIDVLVSNAGICPFAEFLTMPHATWQRTRAVNLDGSFYIVQAVANQMKSQTPQGGSIIGVSSISALVGGEFQWHVPFQTSLRTKNRPAFSSHYTPTKAGILSLMQSCALALGKYNIRANAVLPGTIATDINKEDLSNTAKRDYMVGRTALGRLGAPEDIAGPVVFLASDLAKYVTGAPLLVDGGLFVNLQ</sequence>
<protein>
    <submittedName>
        <fullName evidence="5">NAD(P)-binding protein</fullName>
    </submittedName>
</protein>
<keyword evidence="4" id="KW-0684">Rhamnose metabolism</keyword>
<dbReference type="PANTHER" id="PTHR42760:SF83">
    <property type="entry name" value="(3R)-3-HYDROXYACYL-COA DEHYDROGENASE"/>
    <property type="match status" value="1"/>
</dbReference>
<evidence type="ECO:0000256" key="4">
    <source>
        <dbReference type="ARBA" id="ARBA00023308"/>
    </source>
</evidence>
<dbReference type="Gene3D" id="3.40.50.720">
    <property type="entry name" value="NAD(P)-binding Rossmann-like Domain"/>
    <property type="match status" value="1"/>
</dbReference>
<dbReference type="Proteomes" id="UP000076871">
    <property type="component" value="Unassembled WGS sequence"/>
</dbReference>
<reference evidence="5 6" key="1">
    <citation type="journal article" date="2016" name="Mol. Biol. Evol.">
        <title>Comparative Genomics of Early-Diverging Mushroom-Forming Fungi Provides Insights into the Origins of Lignocellulose Decay Capabilities.</title>
        <authorList>
            <person name="Nagy L.G."/>
            <person name="Riley R."/>
            <person name="Tritt A."/>
            <person name="Adam C."/>
            <person name="Daum C."/>
            <person name="Floudas D."/>
            <person name="Sun H."/>
            <person name="Yadav J.S."/>
            <person name="Pangilinan J."/>
            <person name="Larsson K.H."/>
            <person name="Matsuura K."/>
            <person name="Barry K."/>
            <person name="Labutti K."/>
            <person name="Kuo R."/>
            <person name="Ohm R.A."/>
            <person name="Bhattacharya S.S."/>
            <person name="Shirouzu T."/>
            <person name="Yoshinaga Y."/>
            <person name="Martin F.M."/>
            <person name="Grigoriev I.V."/>
            <person name="Hibbett D.S."/>
        </authorList>
    </citation>
    <scope>NUCLEOTIDE SEQUENCE [LARGE SCALE GENOMIC DNA]</scope>
    <source>
        <strain evidence="5 6">93-53</strain>
    </source>
</reference>
<dbReference type="GO" id="GO:0048038">
    <property type="term" value="F:quinone binding"/>
    <property type="evidence" value="ECO:0007669"/>
    <property type="project" value="TreeGrafter"/>
</dbReference>
<gene>
    <name evidence="5" type="ORF">LAESUDRAFT_815096</name>
</gene>
<dbReference type="SUPFAM" id="SSF51735">
    <property type="entry name" value="NAD(P)-binding Rossmann-fold domains"/>
    <property type="match status" value="1"/>
</dbReference>
<dbReference type="InterPro" id="IPR036291">
    <property type="entry name" value="NAD(P)-bd_dom_sf"/>
</dbReference>
<dbReference type="FunFam" id="3.40.50.720:FF:000417">
    <property type="entry name" value="Glucose 1-dehydrogenase, putative"/>
    <property type="match status" value="1"/>
</dbReference>
<dbReference type="GO" id="GO:0016616">
    <property type="term" value="F:oxidoreductase activity, acting on the CH-OH group of donors, NAD or NADP as acceptor"/>
    <property type="evidence" value="ECO:0007669"/>
    <property type="project" value="TreeGrafter"/>
</dbReference>
<keyword evidence="2" id="KW-0521">NADP</keyword>
<evidence type="ECO:0000313" key="6">
    <source>
        <dbReference type="Proteomes" id="UP000076871"/>
    </source>
</evidence>
<evidence type="ECO:0000313" key="5">
    <source>
        <dbReference type="EMBL" id="KZT02657.1"/>
    </source>
</evidence>
<dbReference type="OrthoDB" id="47007at2759"/>
<evidence type="ECO:0000256" key="3">
    <source>
        <dbReference type="ARBA" id="ARBA00023002"/>
    </source>
</evidence>
<dbReference type="PRINTS" id="PR00080">
    <property type="entry name" value="SDRFAMILY"/>
</dbReference>
<dbReference type="InterPro" id="IPR002347">
    <property type="entry name" value="SDR_fam"/>
</dbReference>
<dbReference type="CDD" id="cd05233">
    <property type="entry name" value="SDR_c"/>
    <property type="match status" value="1"/>
</dbReference>
<keyword evidence="6" id="KW-1185">Reference proteome</keyword>
<dbReference type="InParanoid" id="A0A165CEA8"/>
<accession>A0A165CEA8</accession>
<evidence type="ECO:0000256" key="2">
    <source>
        <dbReference type="ARBA" id="ARBA00022857"/>
    </source>
</evidence>
<dbReference type="GO" id="GO:0019301">
    <property type="term" value="P:rhamnose catabolic process"/>
    <property type="evidence" value="ECO:0007669"/>
    <property type="project" value="UniProtKB-ARBA"/>
</dbReference>
<name>A0A165CEA8_9APHY</name>
<proteinExistence type="inferred from homology"/>
<dbReference type="PRINTS" id="PR00081">
    <property type="entry name" value="GDHRDH"/>
</dbReference>
<dbReference type="PANTHER" id="PTHR42760">
    <property type="entry name" value="SHORT-CHAIN DEHYDROGENASES/REDUCTASES FAMILY MEMBER"/>
    <property type="match status" value="1"/>
</dbReference>
<dbReference type="AlphaFoldDB" id="A0A165CEA8"/>
<dbReference type="EMBL" id="KV427650">
    <property type="protein sequence ID" value="KZT02657.1"/>
    <property type="molecule type" value="Genomic_DNA"/>
</dbReference>
<organism evidence="5 6">
    <name type="scientific">Laetiporus sulphureus 93-53</name>
    <dbReference type="NCBI Taxonomy" id="1314785"/>
    <lineage>
        <taxon>Eukaryota</taxon>
        <taxon>Fungi</taxon>
        <taxon>Dikarya</taxon>
        <taxon>Basidiomycota</taxon>
        <taxon>Agaricomycotina</taxon>
        <taxon>Agaricomycetes</taxon>
        <taxon>Polyporales</taxon>
        <taxon>Laetiporus</taxon>
    </lineage>
</organism>
<keyword evidence="3" id="KW-0560">Oxidoreductase</keyword>
<evidence type="ECO:0000256" key="1">
    <source>
        <dbReference type="ARBA" id="ARBA00006484"/>
    </source>
</evidence>
<comment type="similarity">
    <text evidence="1">Belongs to the short-chain dehydrogenases/reductases (SDR) family.</text>
</comment>
<dbReference type="GO" id="GO:0006633">
    <property type="term" value="P:fatty acid biosynthetic process"/>
    <property type="evidence" value="ECO:0007669"/>
    <property type="project" value="TreeGrafter"/>
</dbReference>